<protein>
    <submittedName>
        <fullName evidence="1">VOC family protein</fullName>
    </submittedName>
</protein>
<name>A0ABR8N1K3_9BACL</name>
<sequence length="124" mass="13879">MAEESSKVVTEPPLVKNRLVDIYISCENEKRARDWYTNVLGLESLVMENGIRFILIEWGEQHKPVNESAVFSLQAPDIHKAYTELKARGAVKDGEEVIPYGADCLGFHVTDSEGNAIMIIDKAD</sequence>
<gene>
    <name evidence="1" type="ORF">H8B09_25095</name>
</gene>
<dbReference type="RefSeq" id="WP_224753980.1">
    <property type="nucleotide sequence ID" value="NZ_JACXZA010000007.1"/>
</dbReference>
<keyword evidence="2" id="KW-1185">Reference proteome</keyword>
<dbReference type="Gene3D" id="3.10.180.10">
    <property type="entry name" value="2,3-Dihydroxybiphenyl 1,2-Dioxygenase, domain 1"/>
    <property type="match status" value="1"/>
</dbReference>
<organism evidence="1 2">
    <name type="scientific">Paenibacillus terricola</name>
    <dbReference type="NCBI Taxonomy" id="2763503"/>
    <lineage>
        <taxon>Bacteria</taxon>
        <taxon>Bacillati</taxon>
        <taxon>Bacillota</taxon>
        <taxon>Bacilli</taxon>
        <taxon>Bacillales</taxon>
        <taxon>Paenibacillaceae</taxon>
        <taxon>Paenibacillus</taxon>
    </lineage>
</organism>
<dbReference type="SUPFAM" id="SSF54593">
    <property type="entry name" value="Glyoxalase/Bleomycin resistance protein/Dihydroxybiphenyl dioxygenase"/>
    <property type="match status" value="1"/>
</dbReference>
<comment type="caution">
    <text evidence="1">The sequence shown here is derived from an EMBL/GenBank/DDBJ whole genome shotgun (WGS) entry which is preliminary data.</text>
</comment>
<dbReference type="EMBL" id="JACXZA010000007">
    <property type="protein sequence ID" value="MBD3922063.1"/>
    <property type="molecule type" value="Genomic_DNA"/>
</dbReference>
<dbReference type="InterPro" id="IPR029068">
    <property type="entry name" value="Glyas_Bleomycin-R_OHBP_Dase"/>
</dbReference>
<evidence type="ECO:0000313" key="2">
    <source>
        <dbReference type="Proteomes" id="UP000609346"/>
    </source>
</evidence>
<reference evidence="1 2" key="1">
    <citation type="submission" date="2020-09" db="EMBL/GenBank/DDBJ databases">
        <title>Paenibacillus sp. strain PR3 16S rRNA gene Genome sequencing and assembly.</title>
        <authorList>
            <person name="Kim J."/>
        </authorList>
    </citation>
    <scope>NUCLEOTIDE SEQUENCE [LARGE SCALE GENOMIC DNA]</scope>
    <source>
        <strain evidence="1 2">PR3</strain>
    </source>
</reference>
<dbReference type="Proteomes" id="UP000609346">
    <property type="component" value="Unassembled WGS sequence"/>
</dbReference>
<accession>A0ABR8N1K3</accession>
<dbReference type="CDD" id="cd06587">
    <property type="entry name" value="VOC"/>
    <property type="match status" value="1"/>
</dbReference>
<evidence type="ECO:0000313" key="1">
    <source>
        <dbReference type="EMBL" id="MBD3922063.1"/>
    </source>
</evidence>
<proteinExistence type="predicted"/>